<dbReference type="CDD" id="cd03443">
    <property type="entry name" value="PaaI_thioesterase"/>
    <property type="match status" value="1"/>
</dbReference>
<evidence type="ECO:0000256" key="11">
    <source>
        <dbReference type="ARBA" id="ARBA00022946"/>
    </source>
</evidence>
<evidence type="ECO:0000256" key="7">
    <source>
        <dbReference type="ARBA" id="ARBA00022703"/>
    </source>
</evidence>
<evidence type="ECO:0000256" key="17">
    <source>
        <dbReference type="ARBA" id="ARBA00037002"/>
    </source>
</evidence>
<dbReference type="AlphaFoldDB" id="A0A6J7H8N6"/>
<keyword evidence="13" id="KW-0496">Mitochondrion</keyword>
<evidence type="ECO:0000256" key="16">
    <source>
        <dbReference type="ARBA" id="ARBA00035852"/>
    </source>
</evidence>
<evidence type="ECO:0000256" key="19">
    <source>
        <dbReference type="ARBA" id="ARBA00038848"/>
    </source>
</evidence>
<gene>
    <name evidence="28" type="ORF">UFOPK3564_01569</name>
</gene>
<comment type="catalytic activity">
    <reaction evidence="26">
        <text>tetradecanoyl-CoA + H2O = tetradecanoate + CoA + H(+)</text>
        <dbReference type="Rhea" id="RHEA:40119"/>
        <dbReference type="ChEBI" id="CHEBI:15377"/>
        <dbReference type="ChEBI" id="CHEBI:15378"/>
        <dbReference type="ChEBI" id="CHEBI:30807"/>
        <dbReference type="ChEBI" id="CHEBI:57287"/>
        <dbReference type="ChEBI" id="CHEBI:57385"/>
    </reaction>
    <physiologicalReaction direction="left-to-right" evidence="26">
        <dbReference type="Rhea" id="RHEA:40120"/>
    </physiologicalReaction>
</comment>
<proteinExistence type="inferred from homology"/>
<evidence type="ECO:0000256" key="15">
    <source>
        <dbReference type="ARBA" id="ARBA00023273"/>
    </source>
</evidence>
<evidence type="ECO:0000256" key="25">
    <source>
        <dbReference type="ARBA" id="ARBA00048074"/>
    </source>
</evidence>
<evidence type="ECO:0000256" key="9">
    <source>
        <dbReference type="ARBA" id="ARBA00022801"/>
    </source>
</evidence>
<evidence type="ECO:0000313" key="28">
    <source>
        <dbReference type="EMBL" id="CAB4916052.1"/>
    </source>
</evidence>
<keyword evidence="9" id="KW-0378">Hydrolase</keyword>
<dbReference type="InterPro" id="IPR029069">
    <property type="entry name" value="HotDog_dom_sf"/>
</dbReference>
<dbReference type="GO" id="GO:0006631">
    <property type="term" value="P:fatty acid metabolic process"/>
    <property type="evidence" value="ECO:0007669"/>
    <property type="project" value="UniProtKB-KW"/>
</dbReference>
<evidence type="ECO:0000256" key="10">
    <source>
        <dbReference type="ARBA" id="ARBA00022832"/>
    </source>
</evidence>
<evidence type="ECO:0000256" key="14">
    <source>
        <dbReference type="ARBA" id="ARBA00023136"/>
    </source>
</evidence>
<dbReference type="EC" id="3.1.2.2" evidence="19"/>
<name>A0A6J7H8N6_9ZZZZ</name>
<keyword evidence="5" id="KW-1003">Cell membrane</keyword>
<protein>
    <recommendedName>
        <fullName evidence="20">Acyl-coenzyme A thioesterase THEM4</fullName>
        <ecNumber evidence="19">3.1.2.2</ecNumber>
    </recommendedName>
    <alternativeName>
        <fullName evidence="21">Thioesterase superfamily member 4</fullName>
    </alternativeName>
</protein>
<keyword evidence="8" id="KW-0999">Mitochondrion inner membrane</keyword>
<evidence type="ECO:0000256" key="3">
    <source>
        <dbReference type="ARBA" id="ARBA00004632"/>
    </source>
</evidence>
<comment type="catalytic activity">
    <reaction evidence="25">
        <text>dodecanoyl-CoA + H2O = dodecanoate + CoA + H(+)</text>
        <dbReference type="Rhea" id="RHEA:30135"/>
        <dbReference type="ChEBI" id="CHEBI:15377"/>
        <dbReference type="ChEBI" id="CHEBI:15378"/>
        <dbReference type="ChEBI" id="CHEBI:18262"/>
        <dbReference type="ChEBI" id="CHEBI:57287"/>
        <dbReference type="ChEBI" id="CHEBI:57375"/>
    </reaction>
    <physiologicalReaction direction="left-to-right" evidence="25">
        <dbReference type="Rhea" id="RHEA:30136"/>
    </physiologicalReaction>
</comment>
<comment type="catalytic activity">
    <reaction evidence="22">
        <text>octanoyl-CoA + H2O = octanoate + CoA + H(+)</text>
        <dbReference type="Rhea" id="RHEA:30143"/>
        <dbReference type="ChEBI" id="CHEBI:15377"/>
        <dbReference type="ChEBI" id="CHEBI:15378"/>
        <dbReference type="ChEBI" id="CHEBI:25646"/>
        <dbReference type="ChEBI" id="CHEBI:57287"/>
        <dbReference type="ChEBI" id="CHEBI:57386"/>
    </reaction>
    <physiologicalReaction direction="left-to-right" evidence="22">
        <dbReference type="Rhea" id="RHEA:30144"/>
    </physiologicalReaction>
</comment>
<dbReference type="GO" id="GO:0005758">
    <property type="term" value="C:mitochondrial intermembrane space"/>
    <property type="evidence" value="ECO:0007669"/>
    <property type="project" value="UniProtKB-SubCell"/>
</dbReference>
<keyword evidence="7" id="KW-0053">Apoptosis</keyword>
<organism evidence="28">
    <name type="scientific">freshwater metagenome</name>
    <dbReference type="NCBI Taxonomy" id="449393"/>
    <lineage>
        <taxon>unclassified sequences</taxon>
        <taxon>metagenomes</taxon>
        <taxon>ecological metagenomes</taxon>
    </lineage>
</organism>
<evidence type="ECO:0000259" key="27">
    <source>
        <dbReference type="Pfam" id="PF03061"/>
    </source>
</evidence>
<evidence type="ECO:0000256" key="21">
    <source>
        <dbReference type="ARBA" id="ARBA00043210"/>
    </source>
</evidence>
<dbReference type="InterPro" id="IPR052365">
    <property type="entry name" value="THEM4/THEM5_acyl-CoA_thioest"/>
</dbReference>
<dbReference type="Gene3D" id="3.10.129.10">
    <property type="entry name" value="Hotdog Thioesterase"/>
    <property type="match status" value="1"/>
</dbReference>
<comment type="similarity">
    <text evidence="18">Belongs to the THEM4/THEM5 thioesterase family.</text>
</comment>
<keyword evidence="11" id="KW-0809">Transit peptide</keyword>
<reference evidence="28" key="1">
    <citation type="submission" date="2020-05" db="EMBL/GenBank/DDBJ databases">
        <authorList>
            <person name="Chiriac C."/>
            <person name="Salcher M."/>
            <person name="Ghai R."/>
            <person name="Kavagutti S V."/>
        </authorList>
    </citation>
    <scope>NUCLEOTIDE SEQUENCE</scope>
</reference>
<keyword evidence="10" id="KW-0276">Fatty acid metabolism</keyword>
<dbReference type="GO" id="GO:0032587">
    <property type="term" value="C:ruffle membrane"/>
    <property type="evidence" value="ECO:0007669"/>
    <property type="project" value="UniProtKB-SubCell"/>
</dbReference>
<comment type="subcellular location">
    <subcellularLocation>
        <location evidence="3">Cell projection</location>
        <location evidence="3">Ruffle membrane</location>
    </subcellularLocation>
    <subcellularLocation>
        <location evidence="1">Cytoplasm</location>
    </subcellularLocation>
    <subcellularLocation>
        <location evidence="4">Mitochondrion inner membrane</location>
        <topology evidence="4">Peripheral membrane protein</topology>
    </subcellularLocation>
    <subcellularLocation>
        <location evidence="2">Mitochondrion intermembrane space</location>
    </subcellularLocation>
</comment>
<evidence type="ECO:0000256" key="6">
    <source>
        <dbReference type="ARBA" id="ARBA00022490"/>
    </source>
</evidence>
<dbReference type="PANTHER" id="PTHR12418:SF19">
    <property type="entry name" value="ACYL-COENZYME A THIOESTERASE THEM4"/>
    <property type="match status" value="1"/>
</dbReference>
<evidence type="ECO:0000256" key="8">
    <source>
        <dbReference type="ARBA" id="ARBA00022792"/>
    </source>
</evidence>
<dbReference type="GO" id="GO:0016787">
    <property type="term" value="F:hydrolase activity"/>
    <property type="evidence" value="ECO:0007669"/>
    <property type="project" value="UniProtKB-KW"/>
</dbReference>
<comment type="catalytic activity">
    <reaction evidence="24">
        <text>decanoyl-CoA + H2O = decanoate + CoA + H(+)</text>
        <dbReference type="Rhea" id="RHEA:40059"/>
        <dbReference type="ChEBI" id="CHEBI:15377"/>
        <dbReference type="ChEBI" id="CHEBI:15378"/>
        <dbReference type="ChEBI" id="CHEBI:27689"/>
        <dbReference type="ChEBI" id="CHEBI:57287"/>
        <dbReference type="ChEBI" id="CHEBI:61430"/>
    </reaction>
    <physiologicalReaction direction="left-to-right" evidence="24">
        <dbReference type="Rhea" id="RHEA:40060"/>
    </physiologicalReaction>
</comment>
<keyword evidence="14" id="KW-0472">Membrane</keyword>
<evidence type="ECO:0000256" key="24">
    <source>
        <dbReference type="ARBA" id="ARBA00047969"/>
    </source>
</evidence>
<dbReference type="SUPFAM" id="SSF54637">
    <property type="entry name" value="Thioesterase/thiol ester dehydrase-isomerase"/>
    <property type="match status" value="1"/>
</dbReference>
<feature type="domain" description="Thioesterase" evidence="27">
    <location>
        <begin position="53"/>
        <end position="121"/>
    </location>
</feature>
<evidence type="ECO:0000256" key="1">
    <source>
        <dbReference type="ARBA" id="ARBA00004496"/>
    </source>
</evidence>
<dbReference type="InterPro" id="IPR006683">
    <property type="entry name" value="Thioestr_dom"/>
</dbReference>
<dbReference type="EMBL" id="CAFBMK010000081">
    <property type="protein sequence ID" value="CAB4916052.1"/>
    <property type="molecule type" value="Genomic_DNA"/>
</dbReference>
<keyword evidence="12" id="KW-0443">Lipid metabolism</keyword>
<comment type="catalytic activity">
    <reaction evidence="23">
        <text>hexadecanoyl-CoA + H2O = hexadecanoate + CoA + H(+)</text>
        <dbReference type="Rhea" id="RHEA:16645"/>
        <dbReference type="ChEBI" id="CHEBI:7896"/>
        <dbReference type="ChEBI" id="CHEBI:15377"/>
        <dbReference type="ChEBI" id="CHEBI:15378"/>
        <dbReference type="ChEBI" id="CHEBI:57287"/>
        <dbReference type="ChEBI" id="CHEBI:57379"/>
        <dbReference type="EC" id="3.1.2.2"/>
    </reaction>
    <physiologicalReaction direction="left-to-right" evidence="23">
        <dbReference type="Rhea" id="RHEA:16646"/>
    </physiologicalReaction>
</comment>
<keyword evidence="15" id="KW-0966">Cell projection</keyword>
<comment type="catalytic activity">
    <reaction evidence="17">
        <text>(9Z)-octadecenoyl-CoA + H2O = (9Z)-octadecenoate + CoA + H(+)</text>
        <dbReference type="Rhea" id="RHEA:40139"/>
        <dbReference type="ChEBI" id="CHEBI:15377"/>
        <dbReference type="ChEBI" id="CHEBI:15378"/>
        <dbReference type="ChEBI" id="CHEBI:30823"/>
        <dbReference type="ChEBI" id="CHEBI:57287"/>
        <dbReference type="ChEBI" id="CHEBI:57387"/>
    </reaction>
    <physiologicalReaction direction="left-to-right" evidence="17">
        <dbReference type="Rhea" id="RHEA:40140"/>
    </physiologicalReaction>
</comment>
<evidence type="ECO:0000256" key="2">
    <source>
        <dbReference type="ARBA" id="ARBA00004569"/>
    </source>
</evidence>
<comment type="catalytic activity">
    <reaction evidence="16">
        <text>(5Z,8Z,11Z,14Z)-eicosatetraenoyl-CoA + H2O = (5Z,8Z,11Z,14Z)-eicosatetraenoate + CoA + H(+)</text>
        <dbReference type="Rhea" id="RHEA:40151"/>
        <dbReference type="ChEBI" id="CHEBI:15377"/>
        <dbReference type="ChEBI" id="CHEBI:15378"/>
        <dbReference type="ChEBI" id="CHEBI:32395"/>
        <dbReference type="ChEBI" id="CHEBI:57287"/>
        <dbReference type="ChEBI" id="CHEBI:57368"/>
    </reaction>
    <physiologicalReaction direction="left-to-right" evidence="16">
        <dbReference type="Rhea" id="RHEA:40152"/>
    </physiologicalReaction>
</comment>
<evidence type="ECO:0000256" key="22">
    <source>
        <dbReference type="ARBA" id="ARBA00047588"/>
    </source>
</evidence>
<dbReference type="PANTHER" id="PTHR12418">
    <property type="entry name" value="ACYL-COENZYME A THIOESTERASE THEM4"/>
    <property type="match status" value="1"/>
</dbReference>
<evidence type="ECO:0000256" key="18">
    <source>
        <dbReference type="ARBA" id="ARBA00038456"/>
    </source>
</evidence>
<evidence type="ECO:0000256" key="23">
    <source>
        <dbReference type="ARBA" id="ARBA00047734"/>
    </source>
</evidence>
<dbReference type="GO" id="GO:0006915">
    <property type="term" value="P:apoptotic process"/>
    <property type="evidence" value="ECO:0007669"/>
    <property type="project" value="UniProtKB-KW"/>
</dbReference>
<dbReference type="Pfam" id="PF03061">
    <property type="entry name" value="4HBT"/>
    <property type="match status" value="1"/>
</dbReference>
<sequence>MKVAADGTIPEHHPNCLGCGSQNPAGMGLRLRVDGDLLRGTITFDRRHEGAPGIVHGGAVATVLDDSLGSLLIVLGTPAVTANLNVSFRAPALLERPMQIEAWAVGRDGRKLHLHGRLLDNETVIAEAQALFLIVDVTHFESGGHALLPGWEDWSPASDPSPDA</sequence>
<evidence type="ECO:0000256" key="20">
    <source>
        <dbReference type="ARBA" id="ARBA00040123"/>
    </source>
</evidence>
<evidence type="ECO:0000256" key="13">
    <source>
        <dbReference type="ARBA" id="ARBA00023128"/>
    </source>
</evidence>
<evidence type="ECO:0000256" key="26">
    <source>
        <dbReference type="ARBA" id="ARBA00048180"/>
    </source>
</evidence>
<evidence type="ECO:0000256" key="4">
    <source>
        <dbReference type="ARBA" id="ARBA00004637"/>
    </source>
</evidence>
<keyword evidence="6" id="KW-0963">Cytoplasm</keyword>
<evidence type="ECO:0000256" key="5">
    <source>
        <dbReference type="ARBA" id="ARBA00022475"/>
    </source>
</evidence>
<accession>A0A6J7H8N6</accession>
<dbReference type="GO" id="GO:0005743">
    <property type="term" value="C:mitochondrial inner membrane"/>
    <property type="evidence" value="ECO:0007669"/>
    <property type="project" value="UniProtKB-SubCell"/>
</dbReference>
<evidence type="ECO:0000256" key="12">
    <source>
        <dbReference type="ARBA" id="ARBA00023098"/>
    </source>
</evidence>